<name>A0A857JHX2_9ALTE</name>
<dbReference type="InterPro" id="IPR008183">
    <property type="entry name" value="Aldose_1/G6P_1-epimerase"/>
</dbReference>
<evidence type="ECO:0000256" key="1">
    <source>
        <dbReference type="ARBA" id="ARBA00001096"/>
    </source>
</evidence>
<proteinExistence type="inferred from homology"/>
<dbReference type="InterPro" id="IPR014718">
    <property type="entry name" value="GH-type_carb-bd"/>
</dbReference>
<dbReference type="PIRSF" id="PIRSF016020">
    <property type="entry name" value="PHexose_mutarotase"/>
    <property type="match status" value="1"/>
</dbReference>
<keyword evidence="3 4" id="KW-0413">Isomerase</keyword>
<dbReference type="RefSeq" id="WP_160178602.1">
    <property type="nucleotide sequence ID" value="NZ_CP047656.1"/>
</dbReference>
<evidence type="ECO:0000256" key="2">
    <source>
        <dbReference type="ARBA" id="ARBA00005866"/>
    </source>
</evidence>
<dbReference type="PANTHER" id="PTHR11122">
    <property type="entry name" value="APOSPORY-ASSOCIATED PROTEIN C-RELATED"/>
    <property type="match status" value="1"/>
</dbReference>
<organism evidence="6 7">
    <name type="scientific">Paraglaciecola mesophila</name>
    <dbReference type="NCBI Taxonomy" id="197222"/>
    <lineage>
        <taxon>Bacteria</taxon>
        <taxon>Pseudomonadati</taxon>
        <taxon>Pseudomonadota</taxon>
        <taxon>Gammaproteobacteria</taxon>
        <taxon>Alteromonadales</taxon>
        <taxon>Alteromonadaceae</taxon>
        <taxon>Paraglaciecola</taxon>
    </lineage>
</organism>
<dbReference type="Gene3D" id="2.70.98.10">
    <property type="match status" value="1"/>
</dbReference>
<keyword evidence="7" id="KW-1185">Reference proteome</keyword>
<evidence type="ECO:0000313" key="6">
    <source>
        <dbReference type="EMBL" id="QHJ10780.1"/>
    </source>
</evidence>
<feature type="active site" evidence="5">
    <location>
        <position position="257"/>
    </location>
</feature>
<comment type="similarity">
    <text evidence="2 4">Belongs to the glucose-6-phosphate 1-epimerase family.</text>
</comment>
<dbReference type="InterPro" id="IPR011013">
    <property type="entry name" value="Gal_mutarotase_sf_dom"/>
</dbReference>
<comment type="catalytic activity">
    <reaction evidence="1">
        <text>alpha-D-glucose 6-phosphate = beta-D-glucose 6-phosphate</text>
        <dbReference type="Rhea" id="RHEA:16249"/>
        <dbReference type="ChEBI" id="CHEBI:58225"/>
        <dbReference type="ChEBI" id="CHEBI:58247"/>
        <dbReference type="EC" id="5.1.3.15"/>
    </reaction>
</comment>
<gene>
    <name evidence="6" type="ORF">FX988_01001</name>
</gene>
<dbReference type="Pfam" id="PF01263">
    <property type="entry name" value="Aldose_epim"/>
    <property type="match status" value="1"/>
</dbReference>
<evidence type="ECO:0000256" key="4">
    <source>
        <dbReference type="PIRNR" id="PIRNR016020"/>
    </source>
</evidence>
<feature type="active site" evidence="5">
    <location>
        <position position="157"/>
    </location>
</feature>
<dbReference type="InterPro" id="IPR025532">
    <property type="entry name" value="G6P_1-epimerase"/>
</dbReference>
<dbReference type="SUPFAM" id="SSF74650">
    <property type="entry name" value="Galactose mutarotase-like"/>
    <property type="match status" value="1"/>
</dbReference>
<dbReference type="CDD" id="cd09020">
    <property type="entry name" value="D-hex-6-P-epi_like"/>
    <property type="match status" value="1"/>
</dbReference>
<dbReference type="GO" id="GO:0005975">
    <property type="term" value="P:carbohydrate metabolic process"/>
    <property type="evidence" value="ECO:0007669"/>
    <property type="project" value="InterPro"/>
</dbReference>
<sequence length="279" mass="31266">MHLCKTASLLPQDDIKMLIIDNDYAHATISLFGGHVLSFIPKHDNVQRLWLSKEAMLDGQHPIRGGIPICWPWFGAHASESGLASHGYVRTQNWHVVDCADEPEQTVVRLKPSTTQGEGFEGETQLSLVLFIGRELRIQLVTENTGSEPLSYTCALHTYFNIDDINQCELTGLDGDYLDKLQDYQRISTPTPYTFNEETDRVHLVTPESLTIVSGNIKTSIQSVGHDSIVVWNPWADKSKSMQDMEDLGYKTMLCVETAVTQGQQVLPGQSHTLEQVIR</sequence>
<reference evidence="6 7" key="1">
    <citation type="submission" date="2019-12" db="EMBL/GenBank/DDBJ databases">
        <title>Genome sequencing and assembly of endphytes of Porphyra tenera.</title>
        <authorList>
            <person name="Park J.M."/>
            <person name="Shin R."/>
            <person name="Jo S.H."/>
        </authorList>
    </citation>
    <scope>NUCLEOTIDE SEQUENCE [LARGE SCALE GENOMIC DNA]</scope>
    <source>
        <strain evidence="6 7">GPM4</strain>
    </source>
</reference>
<dbReference type="EC" id="5.1.3.15" evidence="4"/>
<evidence type="ECO:0000256" key="3">
    <source>
        <dbReference type="ARBA" id="ARBA00023235"/>
    </source>
</evidence>
<evidence type="ECO:0000256" key="5">
    <source>
        <dbReference type="PIRSR" id="PIRSR016020-1"/>
    </source>
</evidence>
<dbReference type="GO" id="GO:0047938">
    <property type="term" value="F:glucose-6-phosphate 1-epimerase activity"/>
    <property type="evidence" value="ECO:0007669"/>
    <property type="project" value="UniProtKB-UniRule"/>
</dbReference>
<dbReference type="PANTHER" id="PTHR11122:SF13">
    <property type="entry name" value="GLUCOSE-6-PHOSPHATE 1-EPIMERASE"/>
    <property type="match status" value="1"/>
</dbReference>
<dbReference type="GO" id="GO:0030246">
    <property type="term" value="F:carbohydrate binding"/>
    <property type="evidence" value="ECO:0007669"/>
    <property type="project" value="UniProtKB-UniRule"/>
</dbReference>
<dbReference type="Proteomes" id="UP000464524">
    <property type="component" value="Chromosome"/>
</dbReference>
<dbReference type="OrthoDB" id="9790727at2"/>
<dbReference type="AlphaFoldDB" id="A0A857JHX2"/>
<protein>
    <recommendedName>
        <fullName evidence="4">Putative glucose-6-phosphate 1-epimerase</fullName>
        <ecNumber evidence="4">5.1.3.15</ecNumber>
    </recommendedName>
</protein>
<evidence type="ECO:0000313" key="7">
    <source>
        <dbReference type="Proteomes" id="UP000464524"/>
    </source>
</evidence>
<dbReference type="EMBL" id="CP047656">
    <property type="protein sequence ID" value="QHJ10780.1"/>
    <property type="molecule type" value="Genomic_DNA"/>
</dbReference>
<accession>A0A857JHX2</accession>
<dbReference type="KEGG" id="pmes:FX988_01001"/>